<accession>A0ABR1NLT1</accession>
<dbReference type="Proteomes" id="UP001430848">
    <property type="component" value="Unassembled WGS sequence"/>
</dbReference>
<keyword evidence="1" id="KW-0472">Membrane</keyword>
<organism evidence="2 3">
    <name type="scientific">Diaporthe eres</name>
    <name type="common">Phomopsis oblonga</name>
    <dbReference type="NCBI Taxonomy" id="83184"/>
    <lineage>
        <taxon>Eukaryota</taxon>
        <taxon>Fungi</taxon>
        <taxon>Dikarya</taxon>
        <taxon>Ascomycota</taxon>
        <taxon>Pezizomycotina</taxon>
        <taxon>Sordariomycetes</taxon>
        <taxon>Sordariomycetidae</taxon>
        <taxon>Diaporthales</taxon>
        <taxon>Diaporthaceae</taxon>
        <taxon>Diaporthe</taxon>
        <taxon>Diaporthe eres species complex</taxon>
    </lineage>
</organism>
<feature type="transmembrane region" description="Helical" evidence="1">
    <location>
        <begin position="65"/>
        <end position="83"/>
    </location>
</feature>
<keyword evidence="1" id="KW-0812">Transmembrane</keyword>
<keyword evidence="3" id="KW-1185">Reference proteome</keyword>
<gene>
    <name evidence="2" type="ORF">SLS63_014063</name>
</gene>
<sequence length="99" mass="10608">MTKFIAAFEDFFKSIYELFASIIGTFASLINTLITTVLNFFSGIINLFLDVGKGAVDLVGGIGKFIAGNIVVLGVVAAGVYIYTRQQQGKPVIPAKKTN</sequence>
<dbReference type="EMBL" id="JAKNSF020000229">
    <property type="protein sequence ID" value="KAK7706005.1"/>
    <property type="molecule type" value="Genomic_DNA"/>
</dbReference>
<feature type="transmembrane region" description="Helical" evidence="1">
    <location>
        <begin position="18"/>
        <end position="45"/>
    </location>
</feature>
<evidence type="ECO:0000313" key="2">
    <source>
        <dbReference type="EMBL" id="KAK7706005.1"/>
    </source>
</evidence>
<proteinExistence type="predicted"/>
<reference evidence="2 3" key="1">
    <citation type="submission" date="2024-02" db="EMBL/GenBank/DDBJ databases">
        <title>De novo assembly and annotation of 12 fungi associated with fruit tree decline syndrome in Ontario, Canada.</title>
        <authorList>
            <person name="Sulman M."/>
            <person name="Ellouze W."/>
            <person name="Ilyukhin E."/>
        </authorList>
    </citation>
    <scope>NUCLEOTIDE SEQUENCE [LARGE SCALE GENOMIC DNA]</scope>
    <source>
        <strain evidence="2 3">M169</strain>
    </source>
</reference>
<name>A0ABR1NLT1_DIAER</name>
<keyword evidence="1" id="KW-1133">Transmembrane helix</keyword>
<comment type="caution">
    <text evidence="2">The sequence shown here is derived from an EMBL/GenBank/DDBJ whole genome shotgun (WGS) entry which is preliminary data.</text>
</comment>
<protein>
    <submittedName>
        <fullName evidence="2">Uncharacterized protein</fullName>
    </submittedName>
</protein>
<evidence type="ECO:0000313" key="3">
    <source>
        <dbReference type="Proteomes" id="UP001430848"/>
    </source>
</evidence>
<evidence type="ECO:0000256" key="1">
    <source>
        <dbReference type="SAM" id="Phobius"/>
    </source>
</evidence>